<feature type="coiled-coil region" evidence="1">
    <location>
        <begin position="415"/>
        <end position="463"/>
    </location>
</feature>
<dbReference type="Proteomes" id="UP000262969">
    <property type="component" value="Unassembled WGS sequence"/>
</dbReference>
<evidence type="ECO:0000313" key="4">
    <source>
        <dbReference type="Proteomes" id="UP000262969"/>
    </source>
</evidence>
<evidence type="ECO:0000256" key="2">
    <source>
        <dbReference type="SAM" id="MobiDB-lite"/>
    </source>
</evidence>
<comment type="caution">
    <text evidence="3">The sequence shown here is derived from an EMBL/GenBank/DDBJ whole genome shotgun (WGS) entry which is preliminary data.</text>
</comment>
<accession>A0A3D2X4Q3</accession>
<dbReference type="EMBL" id="DPVV01000191">
    <property type="protein sequence ID" value="HCL01884.1"/>
    <property type="molecule type" value="Genomic_DNA"/>
</dbReference>
<evidence type="ECO:0000256" key="1">
    <source>
        <dbReference type="SAM" id="Coils"/>
    </source>
</evidence>
<reference evidence="3 4" key="1">
    <citation type="journal article" date="2018" name="Nat. Biotechnol.">
        <title>A standardized bacterial taxonomy based on genome phylogeny substantially revises the tree of life.</title>
        <authorList>
            <person name="Parks D.H."/>
            <person name="Chuvochina M."/>
            <person name="Waite D.W."/>
            <person name="Rinke C."/>
            <person name="Skarshewski A."/>
            <person name="Chaumeil P.A."/>
            <person name="Hugenholtz P."/>
        </authorList>
    </citation>
    <scope>NUCLEOTIDE SEQUENCE [LARGE SCALE GENOMIC DNA]</scope>
    <source>
        <strain evidence="3">UBA11728</strain>
    </source>
</reference>
<feature type="compositionally biased region" description="Basic and acidic residues" evidence="2">
    <location>
        <begin position="509"/>
        <end position="520"/>
    </location>
</feature>
<proteinExistence type="predicted"/>
<organism evidence="3 4">
    <name type="scientific">Lachnoclostridium phytofermentans</name>
    <dbReference type="NCBI Taxonomy" id="66219"/>
    <lineage>
        <taxon>Bacteria</taxon>
        <taxon>Bacillati</taxon>
        <taxon>Bacillota</taxon>
        <taxon>Clostridia</taxon>
        <taxon>Lachnospirales</taxon>
        <taxon>Lachnospiraceae</taxon>
    </lineage>
</organism>
<feature type="region of interest" description="Disordered" evidence="2">
    <location>
        <begin position="509"/>
        <end position="531"/>
    </location>
</feature>
<gene>
    <name evidence="3" type="ORF">DHW61_05615</name>
</gene>
<protein>
    <submittedName>
        <fullName evidence="3">Uncharacterized protein</fullName>
    </submittedName>
</protein>
<sequence length="531" mass="61968">MAQYENMTFSRQQLYDEIWSISTSRVAKKYSIPYDKLKKACKDANIPTPTQSYWSSLSIGKEVEKEPLPPSEVKEVVVQYSIKSKEIIPPQINVTQVIEEAVLQSTDLQKVELKTQPQRTYVEGQRNVYDREILYNEVWNEPVTTVAKRYGVSDVAIHKVCKSLSIPVPPRGYWAMKNAGQPVKQIPLPVYDGPAQKIGIKSFDDSEVKAESDDALSFLSEDERIRLIIAAQQITILDDKCKLHSKLNSHKAKIKVWRSNHHRDEFAPRNRDTYRSVPDGEPFLYNDISDVTFPRVYRILNTLFQYVEALGGSVNDDLSLMIRNEKVFYTITEGQDQVPHVLTKDEQKQWDQYERDKKSRSWAYEPKFRKWDYIPNSKLRFSVKANSFIRDSETIGLELRLGEMLVSLFEESENVRIAREKREEAHRKEEEEKRQRELKREHYNQEVEKVQALENEANDYDMACKIRAYISAVEDKASLDESTLKWIEWAKAKADWYDPTVAAFDPDFGKRNHTLDEEKKRPSKKSGYSIW</sequence>
<dbReference type="AlphaFoldDB" id="A0A3D2X4Q3"/>
<keyword evidence="1" id="KW-0175">Coiled coil</keyword>
<evidence type="ECO:0000313" key="3">
    <source>
        <dbReference type="EMBL" id="HCL01884.1"/>
    </source>
</evidence>
<name>A0A3D2X4Q3_9FIRM</name>